<gene>
    <name evidence="2" type="ORF">MLD63_01310</name>
</gene>
<evidence type="ECO:0000313" key="2">
    <source>
        <dbReference type="EMBL" id="MCQ0969072.1"/>
    </source>
</evidence>
<dbReference type="EMBL" id="JAKZEU010000001">
    <property type="protein sequence ID" value="MCQ0969072.1"/>
    <property type="molecule type" value="Genomic_DNA"/>
</dbReference>
<dbReference type="Gene3D" id="3.30.1460.30">
    <property type="entry name" value="YgaC/TfoX-N like chaperone"/>
    <property type="match status" value="1"/>
</dbReference>
<evidence type="ECO:0000313" key="3">
    <source>
        <dbReference type="Proteomes" id="UP001203945"/>
    </source>
</evidence>
<protein>
    <submittedName>
        <fullName evidence="2">TfoX/Sxy family protein</fullName>
    </submittedName>
</protein>
<evidence type="ECO:0000259" key="1">
    <source>
        <dbReference type="Pfam" id="PF04993"/>
    </source>
</evidence>
<dbReference type="RefSeq" id="WP_255328032.1">
    <property type="nucleotide sequence ID" value="NZ_JAKZEU010000001.1"/>
</dbReference>
<geneLocation type="plasmid" evidence="2">
    <name>unnamed1</name>
</geneLocation>
<dbReference type="Pfam" id="PF04993">
    <property type="entry name" value="TfoX_N"/>
    <property type="match status" value="1"/>
</dbReference>
<sequence>MAADPGSVVLMRDDLCHLGDFSEKAMFGGMGFMRDGHMLAGVMSDGGMMYRVGKPRESEALRLPGVGPMQSGARRMGGFVVISGSQLADDDLRRRLLDLALTNATELPLKD</sequence>
<keyword evidence="3" id="KW-1185">Reference proteome</keyword>
<dbReference type="SUPFAM" id="SSF159894">
    <property type="entry name" value="YgaC/TfoX-N like"/>
    <property type="match status" value="1"/>
</dbReference>
<comment type="caution">
    <text evidence="2">The sequence shown here is derived from an EMBL/GenBank/DDBJ whole genome shotgun (WGS) entry which is preliminary data.</text>
</comment>
<name>A0ABT1MLA7_9RHOB</name>
<feature type="domain" description="TfoX N-terminal" evidence="1">
    <location>
        <begin position="15"/>
        <end position="103"/>
    </location>
</feature>
<reference evidence="2 3" key="1">
    <citation type="submission" date="2022-03" db="EMBL/GenBank/DDBJ databases">
        <authorList>
            <person name="He Y."/>
        </authorList>
    </citation>
    <scope>NUCLEOTIDE SEQUENCE [LARGE SCALE GENOMIC DNA]</scope>
    <source>
        <strain evidence="2 3">TK19116</strain>
        <plasmid evidence="2">unnamed1</plasmid>
    </source>
</reference>
<proteinExistence type="predicted"/>
<organism evidence="2 3">
    <name type="scientific">Paracoccus albicereus</name>
    <dbReference type="NCBI Taxonomy" id="2922394"/>
    <lineage>
        <taxon>Bacteria</taxon>
        <taxon>Pseudomonadati</taxon>
        <taxon>Pseudomonadota</taxon>
        <taxon>Alphaproteobacteria</taxon>
        <taxon>Rhodobacterales</taxon>
        <taxon>Paracoccaceae</taxon>
        <taxon>Paracoccus</taxon>
    </lineage>
</organism>
<dbReference type="InterPro" id="IPR007076">
    <property type="entry name" value="TfoX_N"/>
</dbReference>
<accession>A0ABT1MLA7</accession>
<keyword evidence="2" id="KW-0614">Plasmid</keyword>
<dbReference type="Proteomes" id="UP001203945">
    <property type="component" value="Unassembled WGS sequence"/>
</dbReference>